<name>A0AAE3FTH7_9EURY</name>
<reference evidence="1 2" key="1">
    <citation type="journal article" date="2022" name="Syst. Appl. Microbiol.">
        <title>Natronocalculus amylovorans gen. nov., sp. nov., and Natranaeroarchaeum aerophilus sp. nov., dominant culturable amylolytic natronoarchaea from hypersaline soda lakes in southwestern Siberia.</title>
        <authorList>
            <person name="Sorokin D.Y."/>
            <person name="Elcheninov A.G."/>
            <person name="Khizhniak T.V."/>
            <person name="Koenen M."/>
            <person name="Bale N.J."/>
            <person name="Damste J.S.S."/>
            <person name="Kublanov I.V."/>
        </authorList>
    </citation>
    <scope>NUCLEOTIDE SEQUENCE [LARGE SCALE GENOMIC DNA]</scope>
    <source>
        <strain evidence="1 2">AArc-St1-1</strain>
    </source>
</reference>
<proteinExistence type="predicted"/>
<organism evidence="1 2">
    <name type="scientific">Natranaeroarchaeum aerophilus</name>
    <dbReference type="NCBI Taxonomy" id="2917711"/>
    <lineage>
        <taxon>Archaea</taxon>
        <taxon>Methanobacteriati</taxon>
        <taxon>Methanobacteriota</taxon>
        <taxon>Stenosarchaea group</taxon>
        <taxon>Halobacteria</taxon>
        <taxon>Halobacteriales</taxon>
        <taxon>Natronoarchaeaceae</taxon>
        <taxon>Natranaeroarchaeum</taxon>
    </lineage>
</organism>
<gene>
    <name evidence="1" type="ORF">AArcSt11_16730</name>
</gene>
<comment type="caution">
    <text evidence="1">The sequence shown here is derived from an EMBL/GenBank/DDBJ whole genome shotgun (WGS) entry which is preliminary data.</text>
</comment>
<dbReference type="Proteomes" id="UP001202674">
    <property type="component" value="Unassembled WGS sequence"/>
</dbReference>
<evidence type="ECO:0000313" key="2">
    <source>
        <dbReference type="Proteomes" id="UP001202674"/>
    </source>
</evidence>
<dbReference type="AlphaFoldDB" id="A0AAE3FTH7"/>
<protein>
    <submittedName>
        <fullName evidence="1">Uncharacterized protein</fullName>
    </submittedName>
</protein>
<dbReference type="EMBL" id="JAKRVY010000022">
    <property type="protein sequence ID" value="MCL9815297.1"/>
    <property type="molecule type" value="Genomic_DNA"/>
</dbReference>
<keyword evidence="2" id="KW-1185">Reference proteome</keyword>
<evidence type="ECO:0000313" key="1">
    <source>
        <dbReference type="EMBL" id="MCL9815297.1"/>
    </source>
</evidence>
<dbReference type="RefSeq" id="WP_250598831.1">
    <property type="nucleotide sequence ID" value="NZ_JAKRVY010000022.1"/>
</dbReference>
<accession>A0AAE3FTH7</accession>
<sequence>MPEFREKLSVEQRGEIEDALITTQQFAVAEALSDKNTAPEDVEVVEPKDVCVVPDDDLLSDKTGDHLAY</sequence>